<dbReference type="Proteomes" id="UP000295722">
    <property type="component" value="Unassembled WGS sequence"/>
</dbReference>
<accession>A0A4R5MI26</accession>
<feature type="region of interest" description="Disordered" evidence="1">
    <location>
        <begin position="408"/>
        <end position="430"/>
    </location>
</feature>
<evidence type="ECO:0000256" key="1">
    <source>
        <dbReference type="SAM" id="MobiDB-lite"/>
    </source>
</evidence>
<proteinExistence type="predicted"/>
<dbReference type="AlphaFoldDB" id="A0A4R5MI26"/>
<gene>
    <name evidence="2" type="ORF">EYW47_03705</name>
</gene>
<dbReference type="OrthoDB" id="9113033at2"/>
<dbReference type="EMBL" id="SMRP01000001">
    <property type="protein sequence ID" value="TDG26460.1"/>
    <property type="molecule type" value="Genomic_DNA"/>
</dbReference>
<protein>
    <submittedName>
        <fullName evidence="2">Uncharacterized protein</fullName>
    </submittedName>
</protein>
<comment type="caution">
    <text evidence="2">The sequence shown here is derived from an EMBL/GenBank/DDBJ whole genome shotgun (WGS) entry which is preliminary data.</text>
</comment>
<evidence type="ECO:0000313" key="2">
    <source>
        <dbReference type="EMBL" id="TDG26460.1"/>
    </source>
</evidence>
<name>A0A4R5MI26_9BURK</name>
<dbReference type="RefSeq" id="WP_133193504.1">
    <property type="nucleotide sequence ID" value="NZ_JBHUCW010000001.1"/>
</dbReference>
<sequence length="518" mass="51789">MTGTLTFSDMENHSHYSANSMGGSFGLSPGATPDKAVGPASVPGAGGVVPMIAQNESGDQSATTRSAISAGAINVTDPTHQTQDLANLSRDTTDSNGTVAKTPDVNNILNQQADTMQAAQAAGQVVAQGIGAYADSKRATAIENAKAAETRGDTQGAQAYWSEAKSWKEGGDSRALLQAAGGALIGGLGGGSAFGALGGAAGAGLGSKMGSMTRGVSDAMGDAMGDASGSSLIGNISANILAGLAGGLVGGSAGAAAASNVNLYNQGNNTNERKNEGIADSLKQQVVDMYNAVQAARQGVADGVGQFIGKMNDQAASMAKQPAPDLIAQGVRNGLDAGIGMGGGKPPAASPGAVLADSVVGQAAGAGISSGSSVAGYGPGNATLSNGNSDDKVRWVDENAGMGQAARDYNDSATGARSNPETQKGQAPALERTMTDGSTRVVKFDGVDGDVMIDRKVSVVTTEKAKDQAVRQSEALAQNGLAGRWEVPTEQQASRAQKMFDDLGIKNITVKVVPQNAK</sequence>
<reference evidence="2 3" key="1">
    <citation type="submission" date="2019-03" db="EMBL/GenBank/DDBJ databases">
        <title>Paraburkholderia sp. 4M-K11, isolated from subtropical forest soil.</title>
        <authorList>
            <person name="Gao Z.-H."/>
            <person name="Qiu L.-H."/>
        </authorList>
    </citation>
    <scope>NUCLEOTIDE SEQUENCE [LARGE SCALE GENOMIC DNA]</scope>
    <source>
        <strain evidence="2 3">4M-K11</strain>
    </source>
</reference>
<evidence type="ECO:0000313" key="3">
    <source>
        <dbReference type="Proteomes" id="UP000295722"/>
    </source>
</evidence>
<keyword evidence="3" id="KW-1185">Reference proteome</keyword>
<feature type="compositionally biased region" description="Polar residues" evidence="1">
    <location>
        <begin position="411"/>
        <end position="425"/>
    </location>
</feature>
<organism evidence="2 3">
    <name type="scientific">Paraburkholderia silviterrae</name>
    <dbReference type="NCBI Taxonomy" id="2528715"/>
    <lineage>
        <taxon>Bacteria</taxon>
        <taxon>Pseudomonadati</taxon>
        <taxon>Pseudomonadota</taxon>
        <taxon>Betaproteobacteria</taxon>
        <taxon>Burkholderiales</taxon>
        <taxon>Burkholderiaceae</taxon>
        <taxon>Paraburkholderia</taxon>
    </lineage>
</organism>